<keyword evidence="1" id="KW-0344">Guanine-nucleotide releasing factor</keyword>
<evidence type="ECO:0000256" key="2">
    <source>
        <dbReference type="ARBA" id="ARBA00022737"/>
    </source>
</evidence>
<dbReference type="InterPro" id="IPR009091">
    <property type="entry name" value="RCC1/BLIP-II"/>
</dbReference>
<feature type="repeat" description="RCC1" evidence="3">
    <location>
        <begin position="375"/>
        <end position="426"/>
    </location>
</feature>
<evidence type="ECO:0000313" key="6">
    <source>
        <dbReference type="Proteomes" id="UP000541444"/>
    </source>
</evidence>
<keyword evidence="2" id="KW-0677">Repeat</keyword>
<accession>A0A7J7LTG1</accession>
<dbReference type="PROSITE" id="PS00626">
    <property type="entry name" value="RCC1_2"/>
    <property type="match status" value="2"/>
</dbReference>
<dbReference type="PANTHER" id="PTHR45982:SF1">
    <property type="entry name" value="REGULATOR OF CHROMOSOME CONDENSATION"/>
    <property type="match status" value="1"/>
</dbReference>
<evidence type="ECO:0000256" key="1">
    <source>
        <dbReference type="ARBA" id="ARBA00022658"/>
    </source>
</evidence>
<feature type="repeat" description="RCC1" evidence="3">
    <location>
        <begin position="325"/>
        <end position="374"/>
    </location>
</feature>
<comment type="caution">
    <text evidence="5">The sequence shown here is derived from an EMBL/GenBank/DDBJ whole genome shotgun (WGS) entry which is preliminary data.</text>
</comment>
<dbReference type="SUPFAM" id="SSF50985">
    <property type="entry name" value="RCC1/BLIP-II"/>
    <property type="match status" value="1"/>
</dbReference>
<feature type="repeat" description="RCC1" evidence="3">
    <location>
        <begin position="130"/>
        <end position="182"/>
    </location>
</feature>
<gene>
    <name evidence="5" type="ORF">GIB67_033325</name>
</gene>
<name>A0A7J7LTG1_9MAGN</name>
<evidence type="ECO:0000256" key="3">
    <source>
        <dbReference type="PROSITE-ProRule" id="PRU00235"/>
    </source>
</evidence>
<dbReference type="InterPro" id="IPR000408">
    <property type="entry name" value="Reg_chr_condens"/>
</dbReference>
<protein>
    <recommendedName>
        <fullName evidence="4">RCC1-like domain-containing protein</fullName>
    </recommendedName>
</protein>
<evidence type="ECO:0000259" key="4">
    <source>
        <dbReference type="Pfam" id="PF25390"/>
    </source>
</evidence>
<proteinExistence type="predicted"/>
<feature type="repeat" description="RCC1" evidence="3">
    <location>
        <begin position="20"/>
        <end position="75"/>
    </location>
</feature>
<dbReference type="EMBL" id="JACGCM010002017">
    <property type="protein sequence ID" value="KAF6145966.1"/>
    <property type="molecule type" value="Genomic_DNA"/>
</dbReference>
<dbReference type="PRINTS" id="PR00633">
    <property type="entry name" value="RCCNDNSATION"/>
</dbReference>
<organism evidence="5 6">
    <name type="scientific">Kingdonia uniflora</name>
    <dbReference type="NCBI Taxonomy" id="39325"/>
    <lineage>
        <taxon>Eukaryota</taxon>
        <taxon>Viridiplantae</taxon>
        <taxon>Streptophyta</taxon>
        <taxon>Embryophyta</taxon>
        <taxon>Tracheophyta</taxon>
        <taxon>Spermatophyta</taxon>
        <taxon>Magnoliopsida</taxon>
        <taxon>Ranunculales</taxon>
        <taxon>Circaeasteraceae</taxon>
        <taxon>Kingdonia</taxon>
    </lineage>
</organism>
<feature type="domain" description="RCC1-like" evidence="4">
    <location>
        <begin position="22"/>
        <end position="421"/>
    </location>
</feature>
<dbReference type="OrthoDB" id="8068875at2759"/>
<evidence type="ECO:0000313" key="5">
    <source>
        <dbReference type="EMBL" id="KAF6145966.1"/>
    </source>
</evidence>
<dbReference type="PANTHER" id="PTHR45982">
    <property type="entry name" value="REGULATOR OF CHROMOSOME CONDENSATION"/>
    <property type="match status" value="1"/>
</dbReference>
<feature type="repeat" description="RCC1" evidence="3">
    <location>
        <begin position="270"/>
        <end position="317"/>
    </location>
</feature>
<reference evidence="5 6" key="1">
    <citation type="journal article" date="2020" name="IScience">
        <title>Genome Sequencing of the Endangered Kingdonia uniflora (Circaeasteraceae, Ranunculales) Reveals Potential Mechanisms of Evolutionary Specialization.</title>
        <authorList>
            <person name="Sun Y."/>
            <person name="Deng T."/>
            <person name="Zhang A."/>
            <person name="Moore M.J."/>
            <person name="Landis J.B."/>
            <person name="Lin N."/>
            <person name="Zhang H."/>
            <person name="Zhang X."/>
            <person name="Huang J."/>
            <person name="Zhang X."/>
            <person name="Sun H."/>
            <person name="Wang H."/>
        </authorList>
    </citation>
    <scope>NUCLEOTIDE SEQUENCE [LARGE SCALE GENOMIC DNA]</scope>
    <source>
        <strain evidence="5">TB1705</strain>
        <tissue evidence="5">Leaf</tissue>
    </source>
</reference>
<dbReference type="InterPro" id="IPR051553">
    <property type="entry name" value="Ran_GTPase-activating"/>
</dbReference>
<dbReference type="InterPro" id="IPR058923">
    <property type="entry name" value="RCC1-like_dom"/>
</dbReference>
<feature type="repeat" description="RCC1" evidence="3">
    <location>
        <begin position="76"/>
        <end position="129"/>
    </location>
</feature>
<feature type="repeat" description="RCC1" evidence="3">
    <location>
        <begin position="183"/>
        <end position="269"/>
    </location>
</feature>
<dbReference type="Pfam" id="PF25390">
    <property type="entry name" value="WD40_RLD"/>
    <property type="match status" value="1"/>
</dbReference>
<dbReference type="AlphaFoldDB" id="A0A7J7LTG1"/>
<keyword evidence="6" id="KW-1185">Reference proteome</keyword>
<dbReference type="Gene3D" id="2.130.10.30">
    <property type="entry name" value="Regulator of chromosome condensation 1/beta-lactamase-inhibitor protein II"/>
    <property type="match status" value="2"/>
</dbReference>
<dbReference type="Proteomes" id="UP000541444">
    <property type="component" value="Unassembled WGS sequence"/>
</dbReference>
<sequence length="426" mass="45289">MLMQKLLKKCDFLRCYCSNRIVMSVGDASHGALGLPSSPMQLGGDAYEPTPIPALPSNISTIGAGHYHSLAVTSQGQVWAWGRNYEFQLGRLNPNTSDDNQPMMVHGLNQIQVTSVSASGVVSTAIGEDGSLWVWGKSKRGQLGLGTGLIESPLPSRVQALAGEHVVKVSLGWGHALAYTKDGKLFGWGYAADGRLGHIGLALDSSRRTSFKTTGEPLLDLADKMVLELMEKENEMPIVWEPSLLLELQDAHVVDVACGDDHSLVLCSNGTLLSSGSNTYGQLGRSSADFGMLPVDIRFSPVSISSGLGHCLAVCQIPDTSESSNDIVTWGWNRNSQLGREGPENIPEIVQGLEGQTHVSTSGGRAHSLALTSEGEVFAWGCGKNGRLGLGSSNDEVEPALLDCLQGSKVLQAVSGYDHNLVLVAQ</sequence>
<dbReference type="PROSITE" id="PS50012">
    <property type="entry name" value="RCC1_3"/>
    <property type="match status" value="7"/>
</dbReference>